<comment type="similarity">
    <text evidence="2">Belongs to the peptidase S54 family.</text>
</comment>
<feature type="transmembrane region" description="Helical" evidence="6">
    <location>
        <begin position="454"/>
        <end position="471"/>
    </location>
</feature>
<feature type="transmembrane region" description="Helical" evidence="6">
    <location>
        <begin position="425"/>
        <end position="448"/>
    </location>
</feature>
<feature type="transmembrane region" description="Helical" evidence="6">
    <location>
        <begin position="58"/>
        <end position="80"/>
    </location>
</feature>
<reference evidence="8 9" key="2">
    <citation type="submission" date="2020-07" db="EMBL/GenBank/DDBJ databases">
        <title>Genome assembly of wild tea tree DASZ reveals pedigree and selection history of tea varieties.</title>
        <authorList>
            <person name="Zhang W."/>
        </authorList>
    </citation>
    <scope>NUCLEOTIDE SEQUENCE [LARGE SCALE GENOMIC DNA]</scope>
    <source>
        <strain evidence="9">cv. G240</strain>
        <tissue evidence="8">Leaf</tissue>
    </source>
</reference>
<dbReference type="Gene3D" id="1.20.1540.10">
    <property type="entry name" value="Rhomboid-like"/>
    <property type="match status" value="1"/>
</dbReference>
<evidence type="ECO:0000313" key="8">
    <source>
        <dbReference type="EMBL" id="KAF5951633.1"/>
    </source>
</evidence>
<dbReference type="GO" id="GO:0016020">
    <property type="term" value="C:membrane"/>
    <property type="evidence" value="ECO:0007669"/>
    <property type="project" value="UniProtKB-SubCell"/>
</dbReference>
<evidence type="ECO:0000256" key="1">
    <source>
        <dbReference type="ARBA" id="ARBA00004141"/>
    </source>
</evidence>
<dbReference type="PANTHER" id="PTHR43731">
    <property type="entry name" value="RHOMBOID PROTEASE"/>
    <property type="match status" value="1"/>
</dbReference>
<gene>
    <name evidence="8" type="ORF">HYC85_009577</name>
</gene>
<feature type="transmembrane region" description="Helical" evidence="6">
    <location>
        <begin position="343"/>
        <end position="361"/>
    </location>
</feature>
<dbReference type="InterPro" id="IPR050925">
    <property type="entry name" value="Rhomboid_protease_S54"/>
</dbReference>
<evidence type="ECO:0000313" key="9">
    <source>
        <dbReference type="Proteomes" id="UP000593564"/>
    </source>
</evidence>
<evidence type="ECO:0000256" key="4">
    <source>
        <dbReference type="ARBA" id="ARBA00022989"/>
    </source>
</evidence>
<reference evidence="9" key="1">
    <citation type="journal article" date="2020" name="Nat. Commun.">
        <title>Genome assembly of wild tea tree DASZ reveals pedigree and selection history of tea varieties.</title>
        <authorList>
            <person name="Zhang W."/>
            <person name="Zhang Y."/>
            <person name="Qiu H."/>
            <person name="Guo Y."/>
            <person name="Wan H."/>
            <person name="Zhang X."/>
            <person name="Scossa F."/>
            <person name="Alseekh S."/>
            <person name="Zhang Q."/>
            <person name="Wang P."/>
            <person name="Xu L."/>
            <person name="Schmidt M.H."/>
            <person name="Jia X."/>
            <person name="Li D."/>
            <person name="Zhu A."/>
            <person name="Guo F."/>
            <person name="Chen W."/>
            <person name="Ni D."/>
            <person name="Usadel B."/>
            <person name="Fernie A.R."/>
            <person name="Wen W."/>
        </authorList>
    </citation>
    <scope>NUCLEOTIDE SEQUENCE [LARGE SCALE GENOMIC DNA]</scope>
    <source>
        <strain evidence="9">cv. G240</strain>
    </source>
</reference>
<name>A0A7J7HFC8_CAMSI</name>
<feature type="transmembrane region" description="Helical" evidence="6">
    <location>
        <begin position="558"/>
        <end position="575"/>
    </location>
</feature>
<feature type="transmembrane region" description="Helical" evidence="6">
    <location>
        <begin position="399"/>
        <end position="418"/>
    </location>
</feature>
<dbReference type="SUPFAM" id="SSF144091">
    <property type="entry name" value="Rhomboid-like"/>
    <property type="match status" value="1"/>
</dbReference>
<dbReference type="EMBL" id="JACBKZ010000004">
    <property type="protein sequence ID" value="KAF5951633.1"/>
    <property type="molecule type" value="Genomic_DNA"/>
</dbReference>
<feature type="domain" description="Peptidase S54 rhomboid" evidence="7">
    <location>
        <begin position="390"/>
        <end position="527"/>
    </location>
</feature>
<organism evidence="8 9">
    <name type="scientific">Camellia sinensis</name>
    <name type="common">Tea plant</name>
    <name type="synonym">Thea sinensis</name>
    <dbReference type="NCBI Taxonomy" id="4442"/>
    <lineage>
        <taxon>Eukaryota</taxon>
        <taxon>Viridiplantae</taxon>
        <taxon>Streptophyta</taxon>
        <taxon>Embryophyta</taxon>
        <taxon>Tracheophyta</taxon>
        <taxon>Spermatophyta</taxon>
        <taxon>Magnoliopsida</taxon>
        <taxon>eudicotyledons</taxon>
        <taxon>Gunneridae</taxon>
        <taxon>Pentapetalae</taxon>
        <taxon>asterids</taxon>
        <taxon>Ericales</taxon>
        <taxon>Theaceae</taxon>
        <taxon>Camellia</taxon>
    </lineage>
</organism>
<evidence type="ECO:0000256" key="6">
    <source>
        <dbReference type="SAM" id="Phobius"/>
    </source>
</evidence>
<keyword evidence="5 6" id="KW-0472">Membrane</keyword>
<proteinExistence type="inferred from homology"/>
<feature type="transmembrane region" description="Helical" evidence="6">
    <location>
        <begin position="27"/>
        <end position="51"/>
    </location>
</feature>
<dbReference type="GO" id="GO:0004252">
    <property type="term" value="F:serine-type endopeptidase activity"/>
    <property type="evidence" value="ECO:0007669"/>
    <property type="project" value="InterPro"/>
</dbReference>
<protein>
    <recommendedName>
        <fullName evidence="7">Peptidase S54 rhomboid domain-containing protein</fullName>
    </recommendedName>
</protein>
<dbReference type="Pfam" id="PF01694">
    <property type="entry name" value="Rhomboid"/>
    <property type="match status" value="1"/>
</dbReference>
<accession>A0A7J7HFC8</accession>
<evidence type="ECO:0000259" key="7">
    <source>
        <dbReference type="Pfam" id="PF01694"/>
    </source>
</evidence>
<dbReference type="PANTHER" id="PTHR43731:SF30">
    <property type="entry name" value="RHOMBOID-LIKE PROTEIN 9, CHLOROPLASTIC"/>
    <property type="match status" value="1"/>
</dbReference>
<keyword evidence="4 6" id="KW-1133">Transmembrane helix</keyword>
<dbReference type="InterPro" id="IPR035952">
    <property type="entry name" value="Rhomboid-like_sf"/>
</dbReference>
<evidence type="ECO:0000256" key="5">
    <source>
        <dbReference type="ARBA" id="ARBA00023136"/>
    </source>
</evidence>
<evidence type="ECO:0000256" key="3">
    <source>
        <dbReference type="ARBA" id="ARBA00022692"/>
    </source>
</evidence>
<dbReference type="InterPro" id="IPR022764">
    <property type="entry name" value="Peptidase_S54_rhomboid_dom"/>
</dbReference>
<dbReference type="FunFam" id="1.20.1540.10:FF:000017">
    <property type="entry name" value="RHOMBOID-like protein 9, chloroplastic"/>
    <property type="match status" value="1"/>
</dbReference>
<dbReference type="AlphaFoldDB" id="A0A7J7HFC8"/>
<sequence length="588" mass="65229">MEFSEFGLTLERGDWRLSVEINARAEISVGSLIGTATTVTAHWTLFIYYIGFRQAPRTLFYCITVKQAFGNLGLLAGYGAKPIGAGVNIHFIPPRGATWLISMAVVPICYRMSYKDQPLLNSKEDRYNEKGFMCSFIATQEDCGYFSSISGETGRRWSNDATGIPLKVNARKGARVSQGMVYTRGSTPFCLRSRSNKIPQRDKQCIVCHAYKSNSNEKQLQSLDTYFGKLQHDANKPSSVSLNKKEEFIDQDGQSKAKSVLGSLDDYFGKASIVLMLFIFHSYANSKNYVSSASNDETSEAASYSVRVGSGRGGWKKMKNHMRFKNKDGEDGSKHSYNETSDFHLISILVSINIAVFLFEIASPIQNSDLELFSLPLLYGAKINHLILFGEWWRLVTPMFLHTGILHVALGCWVLLSFGPRVCRAYGSFTFLLIYILGGISGNLTSFLQTPDPTVGGTGPVFAVIGAWLIYQIQNKEVITKDDSENMLQKAIIATAISCILSNFGPIDDKTHFGAGFTGILYGFLTCPMLRMDDGSSKSGQEERITLVRQYADPCKSLIIFSLFLLVLSAFLFTVEPPLNSLAPNTFL</sequence>
<dbReference type="Proteomes" id="UP000593564">
    <property type="component" value="Unassembled WGS sequence"/>
</dbReference>
<comment type="caution">
    <text evidence="8">The sequence shown here is derived from an EMBL/GenBank/DDBJ whole genome shotgun (WGS) entry which is preliminary data.</text>
</comment>
<keyword evidence="9" id="KW-1185">Reference proteome</keyword>
<evidence type="ECO:0000256" key="2">
    <source>
        <dbReference type="ARBA" id="ARBA00009045"/>
    </source>
</evidence>
<feature type="transmembrane region" description="Helical" evidence="6">
    <location>
        <begin position="92"/>
        <end position="110"/>
    </location>
</feature>
<keyword evidence="3 6" id="KW-0812">Transmembrane</keyword>
<comment type="subcellular location">
    <subcellularLocation>
        <location evidence="1">Membrane</location>
        <topology evidence="1">Multi-pass membrane protein</topology>
    </subcellularLocation>
</comment>